<keyword evidence="1" id="KW-0812">Transmembrane</keyword>
<dbReference type="InterPro" id="IPR021683">
    <property type="entry name" value="DUF3267"/>
</dbReference>
<dbReference type="RefSeq" id="WP_066336885.1">
    <property type="nucleotide sequence ID" value="NZ_LWSG01000034.1"/>
</dbReference>
<feature type="transmembrane region" description="Helical" evidence="1">
    <location>
        <begin position="18"/>
        <end position="39"/>
    </location>
</feature>
<protein>
    <recommendedName>
        <fullName evidence="4">DUF3267 domain-containing protein</fullName>
    </recommendedName>
</protein>
<dbReference type="AlphaFoldDB" id="A0A179SUQ2"/>
<evidence type="ECO:0000313" key="3">
    <source>
        <dbReference type="Proteomes" id="UP000078534"/>
    </source>
</evidence>
<sequence length="178" mass="20639">MNCWKTINLSKDIGIHRILLISMLTMIVVFILTYLPINLLFPNVHLEDEHFLMFVLLLVTMIPIHKLLHAFPLLISGCRVSLKVKFYYLLPIFQIKACNSIKKSNMLLSLLAPFIFITTILFLGSLYFPAYIHYLCIAMAFHIGLCVPDFIFIKHLLFAPKMCLVEEFEDGYEVLVQK</sequence>
<organism evidence="2 3">
    <name type="scientific">Metabacillus litoralis</name>
    <dbReference type="NCBI Taxonomy" id="152268"/>
    <lineage>
        <taxon>Bacteria</taxon>
        <taxon>Bacillati</taxon>
        <taxon>Bacillota</taxon>
        <taxon>Bacilli</taxon>
        <taxon>Bacillales</taxon>
        <taxon>Bacillaceae</taxon>
        <taxon>Metabacillus</taxon>
    </lineage>
</organism>
<dbReference type="Pfam" id="PF11667">
    <property type="entry name" value="DUF3267"/>
    <property type="match status" value="1"/>
</dbReference>
<dbReference type="EMBL" id="LWSG01000034">
    <property type="protein sequence ID" value="OAS84002.1"/>
    <property type="molecule type" value="Genomic_DNA"/>
</dbReference>
<reference evidence="3" key="1">
    <citation type="submission" date="2016-04" db="EMBL/GenBank/DDBJ databases">
        <authorList>
            <person name="Lyu Z."/>
            <person name="Lyu W."/>
        </authorList>
    </citation>
    <scope>NUCLEOTIDE SEQUENCE [LARGE SCALE GENOMIC DNA]</scope>
    <source>
        <strain evidence="3">C44</strain>
    </source>
</reference>
<feature type="transmembrane region" description="Helical" evidence="1">
    <location>
        <begin position="51"/>
        <end position="75"/>
    </location>
</feature>
<gene>
    <name evidence="2" type="ORF">A6K24_07815</name>
</gene>
<keyword evidence="1" id="KW-1133">Transmembrane helix</keyword>
<keyword evidence="1" id="KW-0472">Membrane</keyword>
<feature type="transmembrane region" description="Helical" evidence="1">
    <location>
        <begin position="106"/>
        <end position="125"/>
    </location>
</feature>
<evidence type="ECO:0000256" key="1">
    <source>
        <dbReference type="SAM" id="Phobius"/>
    </source>
</evidence>
<name>A0A179SUQ2_9BACI</name>
<evidence type="ECO:0000313" key="2">
    <source>
        <dbReference type="EMBL" id="OAS84002.1"/>
    </source>
</evidence>
<accession>A0A179SUQ2</accession>
<proteinExistence type="predicted"/>
<keyword evidence="3" id="KW-1185">Reference proteome</keyword>
<comment type="caution">
    <text evidence="2">The sequence shown here is derived from an EMBL/GenBank/DDBJ whole genome shotgun (WGS) entry which is preliminary data.</text>
</comment>
<evidence type="ECO:0008006" key="4">
    <source>
        <dbReference type="Google" id="ProtNLM"/>
    </source>
</evidence>
<dbReference type="STRING" id="152268.A6K24_07815"/>
<feature type="transmembrane region" description="Helical" evidence="1">
    <location>
        <begin position="131"/>
        <end position="152"/>
    </location>
</feature>
<dbReference type="Proteomes" id="UP000078534">
    <property type="component" value="Unassembled WGS sequence"/>
</dbReference>